<evidence type="ECO:0000256" key="2">
    <source>
        <dbReference type="ARBA" id="ARBA00009773"/>
    </source>
</evidence>
<reference evidence="7" key="1">
    <citation type="journal article" date="2021" name="PeerJ">
        <title>Extensive microbial diversity within the chicken gut microbiome revealed by metagenomics and culture.</title>
        <authorList>
            <person name="Gilroy R."/>
            <person name="Ravi A."/>
            <person name="Getino M."/>
            <person name="Pursley I."/>
            <person name="Horton D.L."/>
            <person name="Alikhan N.F."/>
            <person name="Baker D."/>
            <person name="Gharbi K."/>
            <person name="Hall N."/>
            <person name="Watson M."/>
            <person name="Adriaenssens E.M."/>
            <person name="Foster-Nyarko E."/>
            <person name="Jarju S."/>
            <person name="Secka A."/>
            <person name="Antonio M."/>
            <person name="Oren A."/>
            <person name="Chaudhuri R.R."/>
            <person name="La Ragione R."/>
            <person name="Hildebrand F."/>
            <person name="Pallen M.J."/>
        </authorList>
    </citation>
    <scope>NUCLEOTIDE SEQUENCE</scope>
    <source>
        <strain evidence="7">CHK186-16707</strain>
    </source>
</reference>
<dbReference type="EMBL" id="DXAN01000020">
    <property type="protein sequence ID" value="HJA08685.1"/>
    <property type="molecule type" value="Genomic_DNA"/>
</dbReference>
<protein>
    <submittedName>
        <fullName evidence="7">AI-2E family transporter</fullName>
    </submittedName>
</protein>
<keyword evidence="3 6" id="KW-0812">Transmembrane</keyword>
<feature type="transmembrane region" description="Helical" evidence="6">
    <location>
        <begin position="230"/>
        <end position="259"/>
    </location>
</feature>
<organism evidence="7 8">
    <name type="scientific">Candidatus Mailhella merdigallinarum</name>
    <dbReference type="NCBI Taxonomy" id="2838658"/>
    <lineage>
        <taxon>Bacteria</taxon>
        <taxon>Pseudomonadati</taxon>
        <taxon>Thermodesulfobacteriota</taxon>
        <taxon>Desulfovibrionia</taxon>
        <taxon>Desulfovibrionales</taxon>
        <taxon>Desulfovibrionaceae</taxon>
        <taxon>Mailhella</taxon>
    </lineage>
</organism>
<evidence type="ECO:0000256" key="1">
    <source>
        <dbReference type="ARBA" id="ARBA00004141"/>
    </source>
</evidence>
<name>A0A9D2KKZ3_9BACT</name>
<dbReference type="PROSITE" id="PS51257">
    <property type="entry name" value="PROKAR_LIPOPROTEIN"/>
    <property type="match status" value="1"/>
</dbReference>
<comment type="subcellular location">
    <subcellularLocation>
        <location evidence="1">Membrane</location>
        <topology evidence="1">Multi-pass membrane protein</topology>
    </subcellularLocation>
</comment>
<evidence type="ECO:0000256" key="6">
    <source>
        <dbReference type="SAM" id="Phobius"/>
    </source>
</evidence>
<dbReference type="Pfam" id="PF01594">
    <property type="entry name" value="AI-2E_transport"/>
    <property type="match status" value="1"/>
</dbReference>
<feature type="transmembrane region" description="Helical" evidence="6">
    <location>
        <begin position="197"/>
        <end position="218"/>
    </location>
</feature>
<evidence type="ECO:0000256" key="5">
    <source>
        <dbReference type="ARBA" id="ARBA00023136"/>
    </source>
</evidence>
<gene>
    <name evidence="7" type="ORF">H9962_05795</name>
</gene>
<evidence type="ECO:0000256" key="4">
    <source>
        <dbReference type="ARBA" id="ARBA00022989"/>
    </source>
</evidence>
<dbReference type="GO" id="GO:0016020">
    <property type="term" value="C:membrane"/>
    <property type="evidence" value="ECO:0007669"/>
    <property type="project" value="UniProtKB-SubCell"/>
</dbReference>
<evidence type="ECO:0000313" key="7">
    <source>
        <dbReference type="EMBL" id="HJA08685.1"/>
    </source>
</evidence>
<comment type="similarity">
    <text evidence="2">Belongs to the autoinducer-2 exporter (AI-2E) (TC 2.A.86) family.</text>
</comment>
<feature type="transmembrane region" description="Helical" evidence="6">
    <location>
        <begin position="265"/>
        <end position="284"/>
    </location>
</feature>
<dbReference type="AlphaFoldDB" id="A0A9D2KKZ3"/>
<dbReference type="PANTHER" id="PTHR21716:SF4">
    <property type="entry name" value="TRANSMEMBRANE PROTEIN 245"/>
    <property type="match status" value="1"/>
</dbReference>
<evidence type="ECO:0000313" key="8">
    <source>
        <dbReference type="Proteomes" id="UP000824225"/>
    </source>
</evidence>
<accession>A0A9D2KKZ3</accession>
<feature type="transmembrane region" description="Helical" evidence="6">
    <location>
        <begin position="50"/>
        <end position="74"/>
    </location>
</feature>
<dbReference type="PANTHER" id="PTHR21716">
    <property type="entry name" value="TRANSMEMBRANE PROTEIN"/>
    <property type="match status" value="1"/>
</dbReference>
<feature type="transmembrane region" description="Helical" evidence="6">
    <location>
        <begin position="151"/>
        <end position="169"/>
    </location>
</feature>
<proteinExistence type="inferred from homology"/>
<keyword evidence="4 6" id="KW-1133">Transmembrane helix</keyword>
<feature type="transmembrane region" description="Helical" evidence="6">
    <location>
        <begin position="296"/>
        <end position="318"/>
    </location>
</feature>
<keyword evidence="5 6" id="KW-0472">Membrane</keyword>
<dbReference type="Proteomes" id="UP000824225">
    <property type="component" value="Unassembled WGS sequence"/>
</dbReference>
<sequence>MPRILALLALLAWLIILSPYPATVFMGGAAACLSLPVYRWLRARMSRIVAVSVYSTGLCACLLAPFVVVTVLVAPQAVAGVRRLNEWRASGWAISPRLAETFDSVWNWLMKVPGLSDWLTEVSDNLSAIINSSIKTAVSGGLGLAGSTMTAVWLAFLFVVLAGLGVVYAPTLHKLTLRVTQLPEASLNRFILTLRNALRAVFIGLIFVPIIQGTLTGVGLRLVGVSEPAFWGLLAAFAAVIPVVGTALVWAPLALVLWIQGSPGAALGLAAWGSIVVAGSDNLVRPYLLKTGIEAPMFVLLLSILCSMAALGFVGLVAGPVLVALGQRALAESDILKREAERRSQP</sequence>
<reference evidence="7" key="2">
    <citation type="submission" date="2021-04" db="EMBL/GenBank/DDBJ databases">
        <authorList>
            <person name="Gilroy R."/>
        </authorList>
    </citation>
    <scope>NUCLEOTIDE SEQUENCE</scope>
    <source>
        <strain evidence="7">CHK186-16707</strain>
    </source>
</reference>
<comment type="caution">
    <text evidence="7">The sequence shown here is derived from an EMBL/GenBank/DDBJ whole genome shotgun (WGS) entry which is preliminary data.</text>
</comment>
<evidence type="ECO:0000256" key="3">
    <source>
        <dbReference type="ARBA" id="ARBA00022692"/>
    </source>
</evidence>
<dbReference type="InterPro" id="IPR002549">
    <property type="entry name" value="AI-2E-like"/>
</dbReference>